<dbReference type="EMBL" id="FXUG01000001">
    <property type="protein sequence ID" value="SMP42443.1"/>
    <property type="molecule type" value="Genomic_DNA"/>
</dbReference>
<protein>
    <submittedName>
        <fullName evidence="1">Uncharacterized protein</fullName>
    </submittedName>
</protein>
<dbReference type="RefSeq" id="WP_283430970.1">
    <property type="nucleotide sequence ID" value="NZ_FXUG01000001.1"/>
</dbReference>
<name>A0ABY1PTS8_9BACT</name>
<evidence type="ECO:0000313" key="2">
    <source>
        <dbReference type="Proteomes" id="UP001158067"/>
    </source>
</evidence>
<evidence type="ECO:0000313" key="1">
    <source>
        <dbReference type="EMBL" id="SMP42443.1"/>
    </source>
</evidence>
<sequence length="88" mass="9900">MNKADAIREVAKNHLHLTNNQIKQELRRQGVLVSSSFIVNVLGSHRKRLALSSYTVDLRKKAQEFLALVGDDYDLARNLLALAATKQD</sequence>
<accession>A0ABY1PTS8</accession>
<gene>
    <name evidence="1" type="ORF">SAMN06265222_101780</name>
</gene>
<organism evidence="1 2">
    <name type="scientific">Neorhodopirellula lusitana</name>
    <dbReference type="NCBI Taxonomy" id="445327"/>
    <lineage>
        <taxon>Bacteria</taxon>
        <taxon>Pseudomonadati</taxon>
        <taxon>Planctomycetota</taxon>
        <taxon>Planctomycetia</taxon>
        <taxon>Pirellulales</taxon>
        <taxon>Pirellulaceae</taxon>
        <taxon>Neorhodopirellula</taxon>
    </lineage>
</organism>
<reference evidence="1 2" key="1">
    <citation type="submission" date="2017-05" db="EMBL/GenBank/DDBJ databases">
        <authorList>
            <person name="Varghese N."/>
            <person name="Submissions S."/>
        </authorList>
    </citation>
    <scope>NUCLEOTIDE SEQUENCE [LARGE SCALE GENOMIC DNA]</scope>
    <source>
        <strain evidence="1 2">DSM 25457</strain>
    </source>
</reference>
<comment type="caution">
    <text evidence="1">The sequence shown here is derived from an EMBL/GenBank/DDBJ whole genome shotgun (WGS) entry which is preliminary data.</text>
</comment>
<proteinExistence type="predicted"/>
<dbReference type="Proteomes" id="UP001158067">
    <property type="component" value="Unassembled WGS sequence"/>
</dbReference>
<keyword evidence="2" id="KW-1185">Reference proteome</keyword>